<keyword evidence="1" id="KW-0732">Signal</keyword>
<dbReference type="PROSITE" id="PS51257">
    <property type="entry name" value="PROKAR_LIPOPROTEIN"/>
    <property type="match status" value="1"/>
</dbReference>
<accession>A0AAU7EJU3</accession>
<dbReference type="Proteomes" id="UP001224325">
    <property type="component" value="Chromosome"/>
</dbReference>
<reference evidence="2" key="1">
    <citation type="submission" date="2024-04" db="EMBL/GenBank/DDBJ databases">
        <title>Mariniflexile litorale, isolated from the shallow sediments of the Sea of Japan.</title>
        <authorList>
            <person name="Romanenko L."/>
            <person name="Isaeva M."/>
        </authorList>
    </citation>
    <scope>NUCLEOTIDE SEQUENCE [LARGE SCALE GENOMIC DNA]</scope>
    <source>
        <strain evidence="2">KMM 9835</strain>
    </source>
</reference>
<sequence>MKTYIKSILLLFCLVLASCEDVIDVDVSEGKTRLVIEASLDWEKGTTGNQQTIKLSQSSPYFQTNGNNVVTGASVKVTNNNTNAEYVFTDENDGTYTISNFIPVINHSYTLEIIFNGETYIGTETLMSVPVINNITQSTEGGFDDEYLEVNIYYNDPANEENFYLTKYQEEGDLFPLLEDRSDEFVNGNEIYDFWEKSDDEDTNEKPFEAGDKISISLYGISERYYNYIRLLIEQYSSGGDPFSSTAAQIKGNCVNKTKVDNYPYGYFRVTEVVKTSYTFQ</sequence>
<dbReference type="AlphaFoldDB" id="A0AAU7EJU3"/>
<evidence type="ECO:0000256" key="1">
    <source>
        <dbReference type="SAM" id="SignalP"/>
    </source>
</evidence>
<proteinExistence type="predicted"/>
<organism evidence="2 3">
    <name type="scientific">Mariniflexile litorale</name>
    <dbReference type="NCBI Taxonomy" id="3045158"/>
    <lineage>
        <taxon>Bacteria</taxon>
        <taxon>Pseudomonadati</taxon>
        <taxon>Bacteroidota</taxon>
        <taxon>Flavobacteriia</taxon>
        <taxon>Flavobacteriales</taxon>
        <taxon>Flavobacteriaceae</taxon>
        <taxon>Mariniflexile</taxon>
    </lineage>
</organism>
<keyword evidence="3" id="KW-1185">Reference proteome</keyword>
<feature type="signal peptide" evidence="1">
    <location>
        <begin position="1"/>
        <end position="17"/>
    </location>
</feature>
<dbReference type="RefSeq" id="WP_308991755.1">
    <property type="nucleotide sequence ID" value="NZ_CP155618.1"/>
</dbReference>
<dbReference type="Pfam" id="PF14054">
    <property type="entry name" value="DUF4249"/>
    <property type="match status" value="1"/>
</dbReference>
<feature type="chain" id="PRO_5043963823" evidence="1">
    <location>
        <begin position="18"/>
        <end position="281"/>
    </location>
</feature>
<gene>
    <name evidence="2" type="ORF">QLS71_006950</name>
</gene>
<dbReference type="KEGG" id="mlil:QLS71_006950"/>
<evidence type="ECO:0000313" key="3">
    <source>
        <dbReference type="Proteomes" id="UP001224325"/>
    </source>
</evidence>
<evidence type="ECO:0000313" key="2">
    <source>
        <dbReference type="EMBL" id="XBL15746.1"/>
    </source>
</evidence>
<protein>
    <submittedName>
        <fullName evidence="2">DUF4249 domain-containing protein</fullName>
    </submittedName>
</protein>
<dbReference type="EMBL" id="CP155618">
    <property type="protein sequence ID" value="XBL15746.1"/>
    <property type="molecule type" value="Genomic_DNA"/>
</dbReference>
<dbReference type="InterPro" id="IPR025345">
    <property type="entry name" value="DUF4249"/>
</dbReference>
<name>A0AAU7EJU3_9FLAO</name>